<feature type="region of interest" description="Disordered" evidence="1">
    <location>
        <begin position="44"/>
        <end position="111"/>
    </location>
</feature>
<dbReference type="OMA" id="HGEMVSP"/>
<dbReference type="Proteomes" id="UP000054516">
    <property type="component" value="Unassembled WGS sequence"/>
</dbReference>
<organism evidence="2">
    <name type="scientific">Rosellinia necatrix</name>
    <name type="common">White root-rot fungus</name>
    <dbReference type="NCBI Taxonomy" id="77044"/>
    <lineage>
        <taxon>Eukaryota</taxon>
        <taxon>Fungi</taxon>
        <taxon>Dikarya</taxon>
        <taxon>Ascomycota</taxon>
        <taxon>Pezizomycotina</taxon>
        <taxon>Sordariomycetes</taxon>
        <taxon>Xylariomycetidae</taxon>
        <taxon>Xylariales</taxon>
        <taxon>Xylariaceae</taxon>
        <taxon>Rosellinia</taxon>
    </lineage>
</organism>
<dbReference type="EMBL" id="DF977484">
    <property type="protein sequence ID" value="GAP85055.1"/>
    <property type="molecule type" value="Genomic_DNA"/>
</dbReference>
<gene>
    <name evidence="2" type="ORF">SAMD00023353_3901030</name>
</gene>
<evidence type="ECO:0000256" key="1">
    <source>
        <dbReference type="SAM" id="MobiDB-lite"/>
    </source>
</evidence>
<sequence length="111" mass="12761">MGFFEKIQSKIELYRLEKRYTRNRQQRSTFISNAMYVDGEYIYQTPTTTGSSTNSSTMSSQTNAQVNARRSLEAPAVSEHPEQTQTSAQTKRLHRLSSMPGFGSKDSRRNW</sequence>
<dbReference type="OrthoDB" id="5285218at2759"/>
<dbReference type="AlphaFoldDB" id="A0A1S7UNP3"/>
<keyword evidence="3" id="KW-1185">Reference proteome</keyword>
<protein>
    <submittedName>
        <fullName evidence="2">Uncharacterized protein</fullName>
    </submittedName>
</protein>
<accession>A0A1S7UNP3</accession>
<reference evidence="2" key="1">
    <citation type="submission" date="2016-03" db="EMBL/GenBank/DDBJ databases">
        <title>Draft genome sequence of Rosellinia necatrix.</title>
        <authorList>
            <person name="Kanematsu S."/>
        </authorList>
    </citation>
    <scope>NUCLEOTIDE SEQUENCE [LARGE SCALE GENOMIC DNA]</scope>
    <source>
        <strain evidence="2">W97</strain>
    </source>
</reference>
<evidence type="ECO:0000313" key="2">
    <source>
        <dbReference type="EMBL" id="GAP85055.1"/>
    </source>
</evidence>
<evidence type="ECO:0000313" key="3">
    <source>
        <dbReference type="Proteomes" id="UP000054516"/>
    </source>
</evidence>
<name>A0A1S7UNP3_ROSNE</name>
<feature type="compositionally biased region" description="Low complexity" evidence="1">
    <location>
        <begin position="45"/>
        <end position="62"/>
    </location>
</feature>
<proteinExistence type="predicted"/>